<gene>
    <name evidence="1" type="ORF">TvY486_0026650</name>
</gene>
<dbReference type="VEuPathDB" id="TriTrypDB:TvY486_0026650"/>
<organism evidence="1 2">
    <name type="scientific">Trypanosoma vivax (strain Y486)</name>
    <dbReference type="NCBI Taxonomy" id="1055687"/>
    <lineage>
        <taxon>Eukaryota</taxon>
        <taxon>Discoba</taxon>
        <taxon>Euglenozoa</taxon>
        <taxon>Kinetoplastea</taxon>
        <taxon>Metakinetoplastina</taxon>
        <taxon>Trypanosomatida</taxon>
        <taxon>Trypanosomatidae</taxon>
        <taxon>Trypanosoma</taxon>
        <taxon>Duttonella</taxon>
    </lineage>
</organism>
<protein>
    <submittedName>
        <fullName evidence="1">Uncharacterized protein</fullName>
    </submittedName>
</protein>
<dbReference type="AlphaFoldDB" id="F9WQU1"/>
<reference evidence="1 2" key="1">
    <citation type="journal article" date="2012" name="Proc. Natl. Acad. Sci. U.S.A.">
        <title>Antigenic diversity is generated by distinct evolutionary mechanisms in African trypanosome species.</title>
        <authorList>
            <person name="Jackson A.P."/>
            <person name="Berry A."/>
            <person name="Aslett M."/>
            <person name="Allison H.C."/>
            <person name="Burton P."/>
            <person name="Vavrova-Anderson J."/>
            <person name="Brown R."/>
            <person name="Browne H."/>
            <person name="Corton N."/>
            <person name="Hauser H."/>
            <person name="Gamble J."/>
            <person name="Gilderthorp R."/>
            <person name="Marcello L."/>
            <person name="McQuillan J."/>
            <person name="Otto T.D."/>
            <person name="Quail M.A."/>
            <person name="Sanders M.J."/>
            <person name="van Tonder A."/>
            <person name="Ginger M.L."/>
            <person name="Field M.C."/>
            <person name="Barry J.D."/>
            <person name="Hertz-Fowler C."/>
            <person name="Berriman M."/>
        </authorList>
    </citation>
    <scope>NUCLEOTIDE SEQUENCE</scope>
    <source>
        <strain evidence="1 2">Y486</strain>
    </source>
</reference>
<name>F9WQU1_TRYVY</name>
<proteinExistence type="predicted"/>
<keyword evidence="2" id="KW-1185">Reference proteome</keyword>
<sequence>MGPQAHFVLVIVVSSAPKCVILLAVQSAGPLLADSPAVNSSSKAFCAQLARLPSVDSFSHSSYASEYALFAPPTSETHFCFPSTVPNTMASCVASAATAIRMPCAASRACPTTPCAARRDDAISVLICATVSLIAACAFA</sequence>
<dbReference type="Proteomes" id="UP000009027">
    <property type="component" value="Unassembled WGS sequence"/>
</dbReference>
<evidence type="ECO:0000313" key="2">
    <source>
        <dbReference type="Proteomes" id="UP000009027"/>
    </source>
</evidence>
<dbReference type="EMBL" id="CAEX01004451">
    <property type="protein sequence ID" value="CCD19923.1"/>
    <property type="molecule type" value="Genomic_DNA"/>
</dbReference>
<accession>F9WQU1</accession>
<evidence type="ECO:0000313" key="1">
    <source>
        <dbReference type="EMBL" id="CCD19923.1"/>
    </source>
</evidence>